<keyword evidence="8" id="KW-0186">Copper</keyword>
<evidence type="ECO:0000256" key="13">
    <source>
        <dbReference type="SAM" id="SignalP"/>
    </source>
</evidence>
<dbReference type="GO" id="GO:0016020">
    <property type="term" value="C:membrane"/>
    <property type="evidence" value="ECO:0007669"/>
    <property type="project" value="UniProtKB-SubCell"/>
</dbReference>
<keyword evidence="5 13" id="KW-0732">Signal</keyword>
<feature type="domain" description="Phytocyanin" evidence="14">
    <location>
        <begin position="26"/>
        <end position="126"/>
    </location>
</feature>
<dbReference type="Gene3D" id="2.60.40.420">
    <property type="entry name" value="Cupredoxins - blue copper proteins"/>
    <property type="match status" value="1"/>
</dbReference>
<dbReference type="FunFam" id="2.60.40.420:FF:000067">
    <property type="entry name" value="Cupredoxin superfamily protein"/>
    <property type="match status" value="1"/>
</dbReference>
<keyword evidence="3 12" id="KW-0812">Transmembrane</keyword>
<dbReference type="PANTHER" id="PTHR33021">
    <property type="entry name" value="BLUE COPPER PROTEIN"/>
    <property type="match status" value="1"/>
</dbReference>
<dbReference type="SUPFAM" id="SSF49503">
    <property type="entry name" value="Cupredoxins"/>
    <property type="match status" value="1"/>
</dbReference>
<dbReference type="InterPro" id="IPR003245">
    <property type="entry name" value="Phytocyanin_dom"/>
</dbReference>
<evidence type="ECO:0000256" key="7">
    <source>
        <dbReference type="ARBA" id="ARBA00022989"/>
    </source>
</evidence>
<dbReference type="Pfam" id="PF02298">
    <property type="entry name" value="Cu_bind_like"/>
    <property type="match status" value="1"/>
</dbReference>
<evidence type="ECO:0000256" key="5">
    <source>
        <dbReference type="ARBA" id="ARBA00022729"/>
    </source>
</evidence>
<evidence type="ECO:0000256" key="1">
    <source>
        <dbReference type="ARBA" id="ARBA00004479"/>
    </source>
</evidence>
<evidence type="ECO:0000256" key="12">
    <source>
        <dbReference type="SAM" id="Phobius"/>
    </source>
</evidence>
<dbReference type="CDD" id="cd04216">
    <property type="entry name" value="Phytocyanin"/>
    <property type="match status" value="1"/>
</dbReference>
<sequence>MASAPPTRLAFLAISMVLLSSVAMAADFVVGGDQGWKLDFDYEEWAQDKVFRVGDNLLFNYDNTKHNVVKVNGTQFQNCSFTPENEILSNGKDTITLKTEGKKWYICGKPTHCADHQMKLTINVQAEAPAPAPSSAHSLMASLSGVLIFAIAAIFA</sequence>
<dbReference type="PROSITE" id="PS51485">
    <property type="entry name" value="PHYTOCYANIN"/>
    <property type="match status" value="1"/>
</dbReference>
<keyword evidence="7 12" id="KW-1133">Transmembrane helix</keyword>
<keyword evidence="6" id="KW-0249">Electron transport</keyword>
<evidence type="ECO:0000256" key="6">
    <source>
        <dbReference type="ARBA" id="ARBA00022982"/>
    </source>
</evidence>
<name>A0ABD1LAE3_9FABA</name>
<keyword evidence="11" id="KW-0325">Glycoprotein</keyword>
<keyword evidence="9 12" id="KW-0472">Membrane</keyword>
<dbReference type="Proteomes" id="UP001603857">
    <property type="component" value="Unassembled WGS sequence"/>
</dbReference>
<protein>
    <recommendedName>
        <fullName evidence="14">Phytocyanin domain-containing protein</fullName>
    </recommendedName>
</protein>
<feature type="transmembrane region" description="Helical" evidence="12">
    <location>
        <begin position="136"/>
        <end position="155"/>
    </location>
</feature>
<dbReference type="InterPro" id="IPR008972">
    <property type="entry name" value="Cupredoxin"/>
</dbReference>
<gene>
    <name evidence="15" type="ORF">Fmac_029457</name>
</gene>
<dbReference type="GO" id="GO:0046872">
    <property type="term" value="F:metal ion binding"/>
    <property type="evidence" value="ECO:0007669"/>
    <property type="project" value="UniProtKB-KW"/>
</dbReference>
<dbReference type="InterPro" id="IPR039391">
    <property type="entry name" value="Phytocyanin-like"/>
</dbReference>
<evidence type="ECO:0000256" key="3">
    <source>
        <dbReference type="ARBA" id="ARBA00022692"/>
    </source>
</evidence>
<dbReference type="AlphaFoldDB" id="A0ABD1LAE3"/>
<comment type="subcellular location">
    <subcellularLocation>
        <location evidence="1">Membrane</location>
        <topology evidence="1">Single-pass type I membrane protein</topology>
    </subcellularLocation>
</comment>
<proteinExistence type="predicted"/>
<keyword evidence="2" id="KW-0813">Transport</keyword>
<evidence type="ECO:0000256" key="11">
    <source>
        <dbReference type="ARBA" id="ARBA00023180"/>
    </source>
</evidence>
<keyword evidence="16" id="KW-1185">Reference proteome</keyword>
<evidence type="ECO:0000313" key="15">
    <source>
        <dbReference type="EMBL" id="KAL2320488.1"/>
    </source>
</evidence>
<evidence type="ECO:0000256" key="10">
    <source>
        <dbReference type="ARBA" id="ARBA00023157"/>
    </source>
</evidence>
<keyword evidence="4" id="KW-0479">Metal-binding</keyword>
<dbReference type="PANTHER" id="PTHR33021:SF549">
    <property type="entry name" value="BLUE COPPER PROTEIN 1B"/>
    <property type="match status" value="1"/>
</dbReference>
<keyword evidence="10" id="KW-1015">Disulfide bond</keyword>
<comment type="caution">
    <text evidence="15">The sequence shown here is derived from an EMBL/GenBank/DDBJ whole genome shotgun (WGS) entry which is preliminary data.</text>
</comment>
<evidence type="ECO:0000256" key="9">
    <source>
        <dbReference type="ARBA" id="ARBA00023136"/>
    </source>
</evidence>
<dbReference type="EMBL" id="JBGMDY010000010">
    <property type="protein sequence ID" value="KAL2320488.1"/>
    <property type="molecule type" value="Genomic_DNA"/>
</dbReference>
<evidence type="ECO:0000259" key="14">
    <source>
        <dbReference type="PROSITE" id="PS51485"/>
    </source>
</evidence>
<feature type="chain" id="PRO_5044814762" description="Phytocyanin domain-containing protein" evidence="13">
    <location>
        <begin position="26"/>
        <end position="156"/>
    </location>
</feature>
<evidence type="ECO:0000256" key="4">
    <source>
        <dbReference type="ARBA" id="ARBA00022723"/>
    </source>
</evidence>
<evidence type="ECO:0000256" key="8">
    <source>
        <dbReference type="ARBA" id="ARBA00023008"/>
    </source>
</evidence>
<accession>A0ABD1LAE3</accession>
<feature type="signal peptide" evidence="13">
    <location>
        <begin position="1"/>
        <end position="25"/>
    </location>
</feature>
<evidence type="ECO:0000313" key="16">
    <source>
        <dbReference type="Proteomes" id="UP001603857"/>
    </source>
</evidence>
<dbReference type="GO" id="GO:0009610">
    <property type="term" value="P:response to symbiotic fungus"/>
    <property type="evidence" value="ECO:0007669"/>
    <property type="project" value="UniProtKB-ARBA"/>
</dbReference>
<organism evidence="15 16">
    <name type="scientific">Flemingia macrophylla</name>
    <dbReference type="NCBI Taxonomy" id="520843"/>
    <lineage>
        <taxon>Eukaryota</taxon>
        <taxon>Viridiplantae</taxon>
        <taxon>Streptophyta</taxon>
        <taxon>Embryophyta</taxon>
        <taxon>Tracheophyta</taxon>
        <taxon>Spermatophyta</taxon>
        <taxon>Magnoliopsida</taxon>
        <taxon>eudicotyledons</taxon>
        <taxon>Gunneridae</taxon>
        <taxon>Pentapetalae</taxon>
        <taxon>rosids</taxon>
        <taxon>fabids</taxon>
        <taxon>Fabales</taxon>
        <taxon>Fabaceae</taxon>
        <taxon>Papilionoideae</taxon>
        <taxon>50 kb inversion clade</taxon>
        <taxon>NPAAA clade</taxon>
        <taxon>indigoferoid/millettioid clade</taxon>
        <taxon>Phaseoleae</taxon>
        <taxon>Flemingia</taxon>
    </lineage>
</organism>
<evidence type="ECO:0000256" key="2">
    <source>
        <dbReference type="ARBA" id="ARBA00022448"/>
    </source>
</evidence>
<reference evidence="15 16" key="1">
    <citation type="submission" date="2024-08" db="EMBL/GenBank/DDBJ databases">
        <title>Insights into the chromosomal genome structure of Flemingia macrophylla.</title>
        <authorList>
            <person name="Ding Y."/>
            <person name="Zhao Y."/>
            <person name="Bi W."/>
            <person name="Wu M."/>
            <person name="Zhao G."/>
            <person name="Gong Y."/>
            <person name="Li W."/>
            <person name="Zhang P."/>
        </authorList>
    </citation>
    <scope>NUCLEOTIDE SEQUENCE [LARGE SCALE GENOMIC DNA]</scope>
    <source>
        <strain evidence="15">DYQJB</strain>
        <tissue evidence="15">Leaf</tissue>
    </source>
</reference>